<dbReference type="FunFam" id="3.40.50.2000:FF:000392">
    <property type="entry name" value="2-deoxystreptamine N-acetyl-D-glucosaminyltransferase"/>
    <property type="match status" value="1"/>
</dbReference>
<proteinExistence type="predicted"/>
<dbReference type="PANTHER" id="PTHR45947:SF3">
    <property type="entry name" value="SULFOQUINOVOSYL TRANSFERASE SQD2"/>
    <property type="match status" value="1"/>
</dbReference>
<comment type="catalytic activity">
    <reaction evidence="5">
        <text>2-deoxystreptamine + UDP-N-acetyl-alpha-D-glucosamine = 2'-N-acetylparomamine + UDP + H(+)</text>
        <dbReference type="Rhea" id="RHEA:33947"/>
        <dbReference type="ChEBI" id="CHEBI:15378"/>
        <dbReference type="ChEBI" id="CHEBI:57705"/>
        <dbReference type="ChEBI" id="CHEBI:58223"/>
        <dbReference type="ChEBI" id="CHEBI:65010"/>
        <dbReference type="ChEBI" id="CHEBI:65069"/>
        <dbReference type="EC" id="2.4.1.283"/>
    </reaction>
</comment>
<dbReference type="AlphaFoldDB" id="A0A386WHH9"/>
<dbReference type="PANTHER" id="PTHR45947">
    <property type="entry name" value="SULFOQUINOVOSYL TRANSFERASE SQD2"/>
    <property type="match status" value="1"/>
</dbReference>
<keyword evidence="3" id="KW-0808">Transferase</keyword>
<evidence type="ECO:0000256" key="6">
    <source>
        <dbReference type="ARBA" id="ARBA00066765"/>
    </source>
</evidence>
<dbReference type="SUPFAM" id="SSF53756">
    <property type="entry name" value="UDP-Glycosyltransferase/glycogen phosphorylase"/>
    <property type="match status" value="1"/>
</dbReference>
<organism evidence="8 9">
    <name type="scientific">Micromonospora tulbaghiae</name>
    <dbReference type="NCBI Taxonomy" id="479978"/>
    <lineage>
        <taxon>Bacteria</taxon>
        <taxon>Bacillati</taxon>
        <taxon>Actinomycetota</taxon>
        <taxon>Actinomycetes</taxon>
        <taxon>Micromonosporales</taxon>
        <taxon>Micromonosporaceae</taxon>
        <taxon>Micromonospora</taxon>
    </lineage>
</organism>
<evidence type="ECO:0000256" key="4">
    <source>
        <dbReference type="ARBA" id="ARBA00023194"/>
    </source>
</evidence>
<dbReference type="EC" id="2.4.1.283" evidence="6"/>
<keyword evidence="4" id="KW-0045">Antibiotic biosynthesis</keyword>
<dbReference type="InterPro" id="IPR050194">
    <property type="entry name" value="Glycosyltransferase_grp1"/>
</dbReference>
<dbReference type="GO" id="GO:0102319">
    <property type="term" value="F:2-deoxystreptamine N-acetyl-D-glucosaminyltransferase activity"/>
    <property type="evidence" value="ECO:0007669"/>
    <property type="project" value="UniProtKB-EC"/>
</dbReference>
<keyword evidence="2" id="KW-0328">Glycosyltransferase</keyword>
<dbReference type="EMBL" id="CP024087">
    <property type="protein sequence ID" value="AYF26939.1"/>
    <property type="molecule type" value="Genomic_DNA"/>
</dbReference>
<evidence type="ECO:0000256" key="1">
    <source>
        <dbReference type="ARBA" id="ARBA00004792"/>
    </source>
</evidence>
<evidence type="ECO:0000256" key="3">
    <source>
        <dbReference type="ARBA" id="ARBA00022679"/>
    </source>
</evidence>
<evidence type="ECO:0000313" key="8">
    <source>
        <dbReference type="EMBL" id="AYF26939.1"/>
    </source>
</evidence>
<feature type="domain" description="Glycosyltransferase subfamily 4-like N-terminal" evidence="7">
    <location>
        <begin position="30"/>
        <end position="207"/>
    </location>
</feature>
<dbReference type="GO" id="GO:0030648">
    <property type="term" value="P:aminoglycoside antibiotic biosynthetic process"/>
    <property type="evidence" value="ECO:0007669"/>
    <property type="project" value="UniProtKB-ARBA"/>
</dbReference>
<protein>
    <recommendedName>
        <fullName evidence="6">2-deoxystreptamine N-acetyl-D-glucosaminyltransferase</fullName>
        <ecNumber evidence="6">2.4.1.283</ecNumber>
    </recommendedName>
</protein>
<evidence type="ECO:0000256" key="2">
    <source>
        <dbReference type="ARBA" id="ARBA00022676"/>
    </source>
</evidence>
<evidence type="ECO:0000256" key="5">
    <source>
        <dbReference type="ARBA" id="ARBA00050310"/>
    </source>
</evidence>
<evidence type="ECO:0000259" key="7">
    <source>
        <dbReference type="Pfam" id="PF13579"/>
    </source>
</evidence>
<name>A0A386WHH9_9ACTN</name>
<sequence>MEFSVRVLRLTPFFHHDCVTDWPVEFDAVGGMQVQILRLSRELADRGVEQHVMTVGFPGLPRLRVDRPGLTVRVTRAPLPRLRSELTGLVGLNQAWLAAVLAACLPLRRRWRPDLVHVHADGQLSALLVGPLVSRIVGAPYCITLHCSRLAVYEPMSRFDRMQHRLVHAAERYALRHARRVSTLTARTADEVARLLPLDRAQVDVLPDSVGDVRPVPVEEAEEYVRSLGVPASVPVVGWVGRVAHEKGWRDFVAMAGQWDAVSGAPGAVFLVVGDGPQGKRMRDAVAAAGLADRFVFTGFLPHDAVPSVMTALDALVMPSAHEELGGSALEAMVCGTPVAGYAVGGLRDTVGGVTPSLLVPRGDVAALARAAGAALADAPRHRKAVDAALPGLLTVYGAHTVDRALEHYRRALGDGSKGDAGWTP</sequence>
<evidence type="ECO:0000313" key="9">
    <source>
        <dbReference type="Proteomes" id="UP000267804"/>
    </source>
</evidence>
<dbReference type="InterPro" id="IPR028098">
    <property type="entry name" value="Glyco_trans_4-like_N"/>
</dbReference>
<comment type="pathway">
    <text evidence="1">Antibiotic biosynthesis.</text>
</comment>
<dbReference type="Pfam" id="PF13579">
    <property type="entry name" value="Glyco_trans_4_4"/>
    <property type="match status" value="1"/>
</dbReference>
<dbReference type="Pfam" id="PF13692">
    <property type="entry name" value="Glyco_trans_1_4"/>
    <property type="match status" value="1"/>
</dbReference>
<dbReference type="CDD" id="cd03819">
    <property type="entry name" value="GT4_WavL-like"/>
    <property type="match status" value="1"/>
</dbReference>
<reference evidence="8 9" key="1">
    <citation type="submission" date="2017-10" db="EMBL/GenBank/DDBJ databases">
        <title>Integration of genomic and chemical information greatly accelerates assignment of the full stereostructure of myelolactone, a potent inhibitor of myeloma from a marine-derived Micromonospora.</title>
        <authorList>
            <person name="Kim M.C."/>
            <person name="Machado H."/>
            <person name="Jensen P.R."/>
            <person name="Fenical W."/>
        </authorList>
    </citation>
    <scope>NUCLEOTIDE SEQUENCE [LARGE SCALE GENOMIC DNA]</scope>
    <source>
        <strain evidence="8 9">CNY-010</strain>
    </source>
</reference>
<dbReference type="Gene3D" id="3.40.50.2000">
    <property type="entry name" value="Glycogen Phosphorylase B"/>
    <property type="match status" value="2"/>
</dbReference>
<dbReference type="GO" id="GO:0046173">
    <property type="term" value="P:polyol biosynthetic process"/>
    <property type="evidence" value="ECO:0007669"/>
    <property type="project" value="UniProtKB-ARBA"/>
</dbReference>
<accession>A0A386WHH9</accession>
<gene>
    <name evidence="8" type="ORF">CSH63_05695</name>
</gene>
<dbReference type="KEGG" id="mtua:CSH63_05695"/>
<dbReference type="Proteomes" id="UP000267804">
    <property type="component" value="Chromosome"/>
</dbReference>